<dbReference type="Pfam" id="PF00535">
    <property type="entry name" value="Glycos_transf_2"/>
    <property type="match status" value="1"/>
</dbReference>
<protein>
    <recommendedName>
        <fullName evidence="1">Glycosyltransferase 2-like domain-containing protein</fullName>
    </recommendedName>
</protein>
<evidence type="ECO:0000259" key="1">
    <source>
        <dbReference type="Pfam" id="PF00535"/>
    </source>
</evidence>
<dbReference type="CDD" id="cd00761">
    <property type="entry name" value="Glyco_tranf_GTA_type"/>
    <property type="match status" value="1"/>
</dbReference>
<dbReference type="PANTHER" id="PTHR22916:SF3">
    <property type="entry name" value="UDP-GLCNAC:BETAGAL BETA-1,3-N-ACETYLGLUCOSAMINYLTRANSFERASE-LIKE PROTEIN 1"/>
    <property type="match status" value="1"/>
</dbReference>
<dbReference type="PANTHER" id="PTHR22916">
    <property type="entry name" value="GLYCOSYLTRANSFERASE"/>
    <property type="match status" value="1"/>
</dbReference>
<dbReference type="InterPro" id="IPR029044">
    <property type="entry name" value="Nucleotide-diphossugar_trans"/>
</dbReference>
<reference evidence="2 3" key="1">
    <citation type="submission" date="2019-07" db="EMBL/GenBank/DDBJ databases">
        <title>Whole genome shotgun sequence of Alkalibacterium kapii NBRC 103247.</title>
        <authorList>
            <person name="Hosoyama A."/>
            <person name="Uohara A."/>
            <person name="Ohji S."/>
            <person name="Ichikawa N."/>
        </authorList>
    </citation>
    <scope>NUCLEOTIDE SEQUENCE [LARGE SCALE GENOMIC DNA]</scope>
    <source>
        <strain evidence="2 3">NBRC 103247</strain>
    </source>
</reference>
<dbReference type="AlphaFoldDB" id="A0A511AVB4"/>
<evidence type="ECO:0000313" key="3">
    <source>
        <dbReference type="Proteomes" id="UP000321662"/>
    </source>
</evidence>
<sequence length="339" mass="40070">MSEQKLVSIIMPIYNAEEYLRVNLETIAAQTHTNLEVLLVDDGSTDQSAVIAQEFCEKDARFRYFIQKNQGAPAARNYGFRESHGQYALFVDSDDILKTNAIELLYLVAEKQDADLVIGQYDTIDEQGMPLETKKMQYEKDEIYEVDEHLDTLFLLSPMPGNKLYNAELLREKDLFFSDLKRAQDLNFYLKLLLYADKVCTLSDTTYLYRIRLNSISHTVSPVILETIRSVEDVEDFYRQNSRYDERLFKTLKFKYYADQLAKIPQIEDKKERKQTYDRLARELKAIKRESVLERFQSKKYSIVKTKLMFPLLFKSELYSWIQTAKLNRRDRINRRSHE</sequence>
<dbReference type="RefSeq" id="WP_146923790.1">
    <property type="nucleotide sequence ID" value="NZ_BJUY01000005.1"/>
</dbReference>
<organism evidence="2 3">
    <name type="scientific">Alkalibacterium kapii</name>
    <dbReference type="NCBI Taxonomy" id="426704"/>
    <lineage>
        <taxon>Bacteria</taxon>
        <taxon>Bacillati</taxon>
        <taxon>Bacillota</taxon>
        <taxon>Bacilli</taxon>
        <taxon>Lactobacillales</taxon>
        <taxon>Carnobacteriaceae</taxon>
        <taxon>Alkalibacterium</taxon>
    </lineage>
</organism>
<dbReference type="Gene3D" id="3.90.550.10">
    <property type="entry name" value="Spore Coat Polysaccharide Biosynthesis Protein SpsA, Chain A"/>
    <property type="match status" value="1"/>
</dbReference>
<keyword evidence="3" id="KW-1185">Reference proteome</keyword>
<proteinExistence type="predicted"/>
<dbReference type="InterPro" id="IPR001173">
    <property type="entry name" value="Glyco_trans_2-like"/>
</dbReference>
<dbReference type="OrthoDB" id="8773442at2"/>
<comment type="caution">
    <text evidence="2">The sequence shown here is derived from an EMBL/GenBank/DDBJ whole genome shotgun (WGS) entry which is preliminary data.</text>
</comment>
<dbReference type="Proteomes" id="UP000321662">
    <property type="component" value="Unassembled WGS sequence"/>
</dbReference>
<name>A0A511AVB4_9LACT</name>
<evidence type="ECO:0000313" key="2">
    <source>
        <dbReference type="EMBL" id="GEK91051.1"/>
    </source>
</evidence>
<feature type="domain" description="Glycosyltransferase 2-like" evidence="1">
    <location>
        <begin position="8"/>
        <end position="154"/>
    </location>
</feature>
<dbReference type="GO" id="GO:0016758">
    <property type="term" value="F:hexosyltransferase activity"/>
    <property type="evidence" value="ECO:0007669"/>
    <property type="project" value="UniProtKB-ARBA"/>
</dbReference>
<dbReference type="EMBL" id="BJUY01000005">
    <property type="protein sequence ID" value="GEK91051.1"/>
    <property type="molecule type" value="Genomic_DNA"/>
</dbReference>
<accession>A0A511AVB4</accession>
<dbReference type="SUPFAM" id="SSF53448">
    <property type="entry name" value="Nucleotide-diphospho-sugar transferases"/>
    <property type="match status" value="1"/>
</dbReference>
<gene>
    <name evidence="2" type="ORF">AKA01nite_06730</name>
</gene>